<proteinExistence type="predicted"/>
<protein>
    <submittedName>
        <fullName evidence="2">Uncharacterized protein</fullName>
    </submittedName>
</protein>
<feature type="region of interest" description="Disordered" evidence="1">
    <location>
        <begin position="1"/>
        <end position="22"/>
    </location>
</feature>
<evidence type="ECO:0000313" key="2">
    <source>
        <dbReference type="EnsemblMetazoa" id="Aqu2.1.25722_001"/>
    </source>
</evidence>
<dbReference type="AlphaFoldDB" id="A0A1X7UD87"/>
<dbReference type="InParanoid" id="A0A1X7UD87"/>
<sequence>MECESSTASSVSPTNSMFHGLQNNKHDIKSQNYIRMDVISYQFCILGQNASCKCRRDKQRPKLYSKVNNIIPLEIPNELIANAFNSIIIITTMYFGIITN</sequence>
<reference evidence="2" key="1">
    <citation type="submission" date="2017-05" db="UniProtKB">
        <authorList>
            <consortium name="EnsemblMetazoa"/>
        </authorList>
    </citation>
    <scope>IDENTIFICATION</scope>
</reference>
<feature type="compositionally biased region" description="Low complexity" evidence="1">
    <location>
        <begin position="1"/>
        <end position="16"/>
    </location>
</feature>
<name>A0A1X7UD87_AMPQE</name>
<dbReference type="EnsemblMetazoa" id="Aqu2.1.25722_001">
    <property type="protein sequence ID" value="Aqu2.1.25722_001"/>
    <property type="gene ID" value="Aqu2.1.25722"/>
</dbReference>
<organism evidence="2">
    <name type="scientific">Amphimedon queenslandica</name>
    <name type="common">Sponge</name>
    <dbReference type="NCBI Taxonomy" id="400682"/>
    <lineage>
        <taxon>Eukaryota</taxon>
        <taxon>Metazoa</taxon>
        <taxon>Porifera</taxon>
        <taxon>Demospongiae</taxon>
        <taxon>Heteroscleromorpha</taxon>
        <taxon>Haplosclerida</taxon>
        <taxon>Niphatidae</taxon>
        <taxon>Amphimedon</taxon>
    </lineage>
</organism>
<evidence type="ECO:0000256" key="1">
    <source>
        <dbReference type="SAM" id="MobiDB-lite"/>
    </source>
</evidence>
<accession>A0A1X7UD87</accession>